<feature type="signal peptide" evidence="1">
    <location>
        <begin position="1"/>
        <end position="16"/>
    </location>
</feature>
<keyword evidence="3" id="KW-1185">Reference proteome</keyword>
<gene>
    <name evidence="2" type="ORF">IC617_18300</name>
</gene>
<evidence type="ECO:0000256" key="1">
    <source>
        <dbReference type="SAM" id="SignalP"/>
    </source>
</evidence>
<dbReference type="EMBL" id="JACXAF010000036">
    <property type="protein sequence ID" value="MBD1391383.1"/>
    <property type="molecule type" value="Genomic_DNA"/>
</dbReference>
<sequence>MSRFLFVFTCSIYLVACSVTDTFFFDKADEDTQGFRLQGIYDDSVDAVNPGVTVNALQVSSCTIAQQQVYLRRHGNESIAPRNPALGSLWLDLGGLQGQCTDSSADSFYIVDLISPDLSDNDRWAVVDKLNFKYQLKLDAIDKIFYELVLVYDDGTIDYVPGSPNTIRMVRSGTEWQTAINDVDESKGQLAEFRVRLFFDLHDPLNVTPDTVTGENIESAFGVFFDAFVALKPNEQ</sequence>
<dbReference type="RefSeq" id="WP_191146439.1">
    <property type="nucleotide sequence ID" value="NZ_JACXAF010000036.1"/>
</dbReference>
<keyword evidence="1" id="KW-0732">Signal</keyword>
<reference evidence="2" key="1">
    <citation type="submission" date="2020-09" db="EMBL/GenBank/DDBJ databases">
        <title>A novel bacterium of genus Neiella, isolated from South China Sea.</title>
        <authorList>
            <person name="Huang H."/>
            <person name="Mo K."/>
            <person name="Hu Y."/>
        </authorList>
    </citation>
    <scope>NUCLEOTIDE SEQUENCE</scope>
    <source>
        <strain evidence="2">HB171785</strain>
    </source>
</reference>
<organism evidence="2 3">
    <name type="scientific">Neiella litorisoli</name>
    <dbReference type="NCBI Taxonomy" id="2771431"/>
    <lineage>
        <taxon>Bacteria</taxon>
        <taxon>Pseudomonadati</taxon>
        <taxon>Pseudomonadota</taxon>
        <taxon>Gammaproteobacteria</taxon>
        <taxon>Alteromonadales</taxon>
        <taxon>Echinimonadaceae</taxon>
        <taxon>Neiella</taxon>
    </lineage>
</organism>
<evidence type="ECO:0000313" key="3">
    <source>
        <dbReference type="Proteomes" id="UP000638014"/>
    </source>
</evidence>
<dbReference type="AlphaFoldDB" id="A0A8J6UK57"/>
<evidence type="ECO:0000313" key="2">
    <source>
        <dbReference type="EMBL" id="MBD1391383.1"/>
    </source>
</evidence>
<proteinExistence type="predicted"/>
<accession>A0A8J6UK57</accession>
<feature type="chain" id="PRO_5035199201" evidence="1">
    <location>
        <begin position="17"/>
        <end position="236"/>
    </location>
</feature>
<comment type="caution">
    <text evidence="2">The sequence shown here is derived from an EMBL/GenBank/DDBJ whole genome shotgun (WGS) entry which is preliminary data.</text>
</comment>
<dbReference type="Proteomes" id="UP000638014">
    <property type="component" value="Unassembled WGS sequence"/>
</dbReference>
<protein>
    <submittedName>
        <fullName evidence="2">Uncharacterized protein</fullName>
    </submittedName>
</protein>
<name>A0A8J6UK57_9GAMM</name>